<organism evidence="1 2">
    <name type="scientific">Methanopyrus kandleri (strain AV19 / DSM 6324 / JCM 9639 / NBRC 100938)</name>
    <dbReference type="NCBI Taxonomy" id="190192"/>
    <lineage>
        <taxon>Archaea</taxon>
        <taxon>Methanobacteriati</taxon>
        <taxon>Methanobacteriota</taxon>
        <taxon>Methanomada group</taxon>
        <taxon>Methanopyri</taxon>
        <taxon>Methanopyrales</taxon>
        <taxon>Methanopyraceae</taxon>
        <taxon>Methanopyrus</taxon>
    </lineage>
</organism>
<evidence type="ECO:0000313" key="2">
    <source>
        <dbReference type="Proteomes" id="UP000001826"/>
    </source>
</evidence>
<dbReference type="PaxDb" id="190192-MK1203"/>
<dbReference type="EnsemblBacteria" id="AAM02416">
    <property type="protein sequence ID" value="AAM02416"/>
    <property type="gene ID" value="MK1203"/>
</dbReference>
<proteinExistence type="predicted"/>
<gene>
    <name evidence="1" type="ordered locus">MK1203</name>
</gene>
<reference evidence="1 2" key="1">
    <citation type="journal article" date="2002" name="Proc. Natl. Acad. Sci. U.S.A.">
        <title>The complete genome of hyperthermophile Methanopyrus kandleri AV19 and monophyly of archaeal methanogens.</title>
        <authorList>
            <person name="Slesarev A.I."/>
            <person name="Mezhevaya K.V."/>
            <person name="Makarova K.S."/>
            <person name="Polushin N.N."/>
            <person name="Shcherbinina O.V."/>
            <person name="Shakhova V.V."/>
            <person name="Belova G.I."/>
            <person name="Aravind L."/>
            <person name="Natale D.A."/>
            <person name="Rogozin I.B."/>
            <person name="Tatusov R.L."/>
            <person name="Wolf Y.I."/>
            <person name="Stetter K.O."/>
            <person name="Malykh A.G."/>
            <person name="Koonin E.V."/>
            <person name="Kozyavkin S.A."/>
        </authorList>
    </citation>
    <scope>NUCLEOTIDE SEQUENCE [LARGE SCALE GENOMIC DNA]</scope>
    <source>
        <strain evidence="2">AV19 / DSM 6324 / JCM 9639 / NBRC 100938</strain>
    </source>
</reference>
<sequence length="188" mass="20527">MVDNLYDQFVKYHGDAQALVAVFTGKSVHLATVCVGGYAGDVEKLSGLYSTVRTRPESMRSFLESVIPTLWKYLSMHLPDDVGDRPAHMISSGTPFYSGLASGYVHSYLAASGGVLIADTKDPGSVERARLVPFYPERVGKITLARGSNLDERCYSYSEVGYYEWNGTKYACEAGPLTRFSGSLQGRG</sequence>
<dbReference type="SUPFAM" id="SSF56762">
    <property type="entry name" value="HydB/Nqo4-like"/>
    <property type="match status" value="1"/>
</dbReference>
<dbReference type="InterPro" id="IPR029014">
    <property type="entry name" value="NiFe-Hase_large"/>
</dbReference>
<dbReference type="KEGG" id="mka:MK1203"/>
<dbReference type="Proteomes" id="UP000001826">
    <property type="component" value="Chromosome"/>
</dbReference>
<keyword evidence="2" id="KW-1185">Reference proteome</keyword>
<dbReference type="InParanoid" id="Q8TW34"/>
<evidence type="ECO:0000313" key="1">
    <source>
        <dbReference type="EMBL" id="AAM02416.1"/>
    </source>
</evidence>
<dbReference type="EMBL" id="AE009439">
    <property type="protein sequence ID" value="AAM02416.1"/>
    <property type="molecule type" value="Genomic_DNA"/>
</dbReference>
<accession>Q8TW34</accession>
<dbReference type="STRING" id="190192.MK1203"/>
<dbReference type="Gene3D" id="1.10.645.10">
    <property type="entry name" value="Cytochrome-c3 Hydrogenase, chain B"/>
    <property type="match status" value="1"/>
</dbReference>
<dbReference type="HOGENOM" id="CLU_1438120_0_0_2"/>
<name>Q8TW34_METKA</name>
<protein>
    <submittedName>
        <fullName evidence="1">Uncharacterized protein</fullName>
    </submittedName>
</protein>
<dbReference type="AlphaFoldDB" id="Q8TW34"/>